<keyword evidence="6" id="KW-1185">Reference proteome</keyword>
<evidence type="ECO:0000256" key="2">
    <source>
        <dbReference type="SAM" id="MobiDB-lite"/>
    </source>
</evidence>
<dbReference type="InterPro" id="IPR003362">
    <property type="entry name" value="Bact_transf"/>
</dbReference>
<dbReference type="EMBL" id="JADGII010000007">
    <property type="protein sequence ID" value="MBF0636667.1"/>
    <property type="molecule type" value="Genomic_DNA"/>
</dbReference>
<feature type="region of interest" description="Disordered" evidence="2">
    <location>
        <begin position="76"/>
        <end position="98"/>
    </location>
</feature>
<evidence type="ECO:0000259" key="4">
    <source>
        <dbReference type="Pfam" id="PF02397"/>
    </source>
</evidence>
<evidence type="ECO:0000313" key="5">
    <source>
        <dbReference type="EMBL" id="MBF0636667.1"/>
    </source>
</evidence>
<evidence type="ECO:0000256" key="3">
    <source>
        <dbReference type="SAM" id="Phobius"/>
    </source>
</evidence>
<comment type="caution">
    <text evidence="5">The sequence shown here is derived from an EMBL/GenBank/DDBJ whole genome shotgun (WGS) entry which is preliminary data.</text>
</comment>
<dbReference type="PANTHER" id="PTHR30576:SF0">
    <property type="entry name" value="UNDECAPRENYL-PHOSPHATE N-ACETYLGALACTOSAMINYL 1-PHOSPHATE TRANSFERASE-RELATED"/>
    <property type="match status" value="1"/>
</dbReference>
<dbReference type="Proteomes" id="UP000619838">
    <property type="component" value="Unassembled WGS sequence"/>
</dbReference>
<organism evidence="5 6">
    <name type="scientific">Prosthecochloris ethylica</name>
    <dbReference type="NCBI Taxonomy" id="2743976"/>
    <lineage>
        <taxon>Bacteria</taxon>
        <taxon>Pseudomonadati</taxon>
        <taxon>Chlorobiota</taxon>
        <taxon>Chlorobiia</taxon>
        <taxon>Chlorobiales</taxon>
        <taxon>Chlorobiaceae</taxon>
        <taxon>Prosthecochloris</taxon>
    </lineage>
</organism>
<reference evidence="5 6" key="1">
    <citation type="journal article" date="2020" name="Microorganisms">
        <title>Simultaneous Genome Sequencing of Prosthecochloris ethylica and Desulfuromonas acetoxidans within a Syntrophic Mixture Reveals Unique Pili and Protein Interactions.</title>
        <authorList>
            <person name="Kyndt J.A."/>
            <person name="Van Beeumen J.J."/>
            <person name="Meyer T.E."/>
        </authorList>
    </citation>
    <scope>NUCLEOTIDE SEQUENCE [LARGE SCALE GENOMIC DNA]</scope>
    <source>
        <strain evidence="5 6">N3</strain>
    </source>
</reference>
<sequence length="243" mass="27299">MTRAYSIVKRSMDLIISATALLLLSPLLIVVALLLKLESRAPVFYVSKRSGYGYTIFDLYKFRTMVPGADQKVDQLKDKNAYARPGGEPAPQGSREEDENAALLFHDEGHITEDEARKNRDGTIFKKFTEDPRITPLGGFLRKTSIDELPQLINVLKGDMSLVGNRPLPLYEAEKLTTDEATARFLAPAGLTGLWQVTKRGKKEMSTEERILLDNEYAEKASFLFDLKIILMTIPALFKQENA</sequence>
<dbReference type="GO" id="GO:0016740">
    <property type="term" value="F:transferase activity"/>
    <property type="evidence" value="ECO:0007669"/>
    <property type="project" value="UniProtKB-KW"/>
</dbReference>
<dbReference type="PANTHER" id="PTHR30576">
    <property type="entry name" value="COLANIC BIOSYNTHESIS UDP-GLUCOSE LIPID CARRIER TRANSFERASE"/>
    <property type="match status" value="1"/>
</dbReference>
<keyword evidence="3" id="KW-1133">Transmembrane helix</keyword>
<keyword evidence="3" id="KW-0472">Membrane</keyword>
<dbReference type="Pfam" id="PF02397">
    <property type="entry name" value="Bac_transf"/>
    <property type="match status" value="1"/>
</dbReference>
<dbReference type="RefSeq" id="WP_114608207.1">
    <property type="nucleotide sequence ID" value="NZ_JABVZQ010000008.1"/>
</dbReference>
<evidence type="ECO:0000313" key="6">
    <source>
        <dbReference type="Proteomes" id="UP000619838"/>
    </source>
</evidence>
<protein>
    <submittedName>
        <fullName evidence="5">Sugar transferase</fullName>
    </submittedName>
</protein>
<evidence type="ECO:0000256" key="1">
    <source>
        <dbReference type="ARBA" id="ARBA00006464"/>
    </source>
</evidence>
<name>A0ABR9XS13_9CHLB</name>
<accession>A0ABR9XS13</accession>
<keyword evidence="3" id="KW-0812">Transmembrane</keyword>
<keyword evidence="5" id="KW-0808">Transferase</keyword>
<comment type="similarity">
    <text evidence="1">Belongs to the bacterial sugar transferase family.</text>
</comment>
<feature type="domain" description="Bacterial sugar transferase" evidence="4">
    <location>
        <begin position="9"/>
        <end position="238"/>
    </location>
</feature>
<feature type="transmembrane region" description="Helical" evidence="3">
    <location>
        <begin position="12"/>
        <end position="35"/>
    </location>
</feature>
<gene>
    <name evidence="5" type="ORF">INT08_05685</name>
</gene>
<proteinExistence type="inferred from homology"/>